<keyword evidence="2" id="KW-1185">Reference proteome</keyword>
<reference evidence="1 2" key="1">
    <citation type="journal article" date="2018" name="Front. Plant Sci.">
        <title>Red Clover (Trifolium pratense) and Zigzag Clover (T. medium) - A Picture of Genomic Similarities and Differences.</title>
        <authorList>
            <person name="Dluhosova J."/>
            <person name="Istvanek J."/>
            <person name="Nedelnik J."/>
            <person name="Repkova J."/>
        </authorList>
    </citation>
    <scope>NUCLEOTIDE SEQUENCE [LARGE SCALE GENOMIC DNA]</scope>
    <source>
        <strain evidence="2">cv. 10/8</strain>
        <tissue evidence="1">Leaf</tissue>
    </source>
</reference>
<sequence length="56" mass="6091">MAGGVWSSPHHTTTFPTVLSVEPFQLIVVDRRAFCSRVLFLSASEKEGCCCGSELC</sequence>
<evidence type="ECO:0000313" key="1">
    <source>
        <dbReference type="EMBL" id="MCI73895.1"/>
    </source>
</evidence>
<dbReference type="EMBL" id="LXQA010848735">
    <property type="protein sequence ID" value="MCI73895.1"/>
    <property type="molecule type" value="Genomic_DNA"/>
</dbReference>
<dbReference type="Proteomes" id="UP000265520">
    <property type="component" value="Unassembled WGS sequence"/>
</dbReference>
<organism evidence="1 2">
    <name type="scientific">Trifolium medium</name>
    <dbReference type="NCBI Taxonomy" id="97028"/>
    <lineage>
        <taxon>Eukaryota</taxon>
        <taxon>Viridiplantae</taxon>
        <taxon>Streptophyta</taxon>
        <taxon>Embryophyta</taxon>
        <taxon>Tracheophyta</taxon>
        <taxon>Spermatophyta</taxon>
        <taxon>Magnoliopsida</taxon>
        <taxon>eudicotyledons</taxon>
        <taxon>Gunneridae</taxon>
        <taxon>Pentapetalae</taxon>
        <taxon>rosids</taxon>
        <taxon>fabids</taxon>
        <taxon>Fabales</taxon>
        <taxon>Fabaceae</taxon>
        <taxon>Papilionoideae</taxon>
        <taxon>50 kb inversion clade</taxon>
        <taxon>NPAAA clade</taxon>
        <taxon>Hologalegina</taxon>
        <taxon>IRL clade</taxon>
        <taxon>Trifolieae</taxon>
        <taxon>Trifolium</taxon>
    </lineage>
</organism>
<evidence type="ECO:0000313" key="2">
    <source>
        <dbReference type="Proteomes" id="UP000265520"/>
    </source>
</evidence>
<name>A0A392UQ54_9FABA</name>
<accession>A0A392UQ54</accession>
<dbReference type="AlphaFoldDB" id="A0A392UQ54"/>
<feature type="non-terminal residue" evidence="1">
    <location>
        <position position="56"/>
    </location>
</feature>
<proteinExistence type="predicted"/>
<protein>
    <submittedName>
        <fullName evidence="1">Uncharacterized protein</fullName>
    </submittedName>
</protein>
<comment type="caution">
    <text evidence="1">The sequence shown here is derived from an EMBL/GenBank/DDBJ whole genome shotgun (WGS) entry which is preliminary data.</text>
</comment>